<keyword evidence="1" id="KW-0812">Transmembrane</keyword>
<keyword evidence="1" id="KW-1133">Transmembrane helix</keyword>
<dbReference type="OrthoDB" id="8903628at2"/>
<gene>
    <name evidence="2" type="ORF">D8I35_06960</name>
</gene>
<evidence type="ECO:0000313" key="2">
    <source>
        <dbReference type="EMBL" id="RMX08774.1"/>
    </source>
</evidence>
<dbReference type="Proteomes" id="UP000278006">
    <property type="component" value="Unassembled WGS sequence"/>
</dbReference>
<feature type="transmembrane region" description="Helical" evidence="1">
    <location>
        <begin position="156"/>
        <end position="181"/>
    </location>
</feature>
<reference evidence="2 3" key="1">
    <citation type="submission" date="2018-10" db="EMBL/GenBank/DDBJ databases">
        <title>Draft genome of Cortibacter populi DSM10536.</title>
        <authorList>
            <person name="Bernier A.-M."/>
            <person name="Bernard K."/>
        </authorList>
    </citation>
    <scope>NUCLEOTIDE SEQUENCE [LARGE SCALE GENOMIC DNA]</scope>
    <source>
        <strain evidence="2 3">DSM 105136</strain>
    </source>
</reference>
<feature type="transmembrane region" description="Helical" evidence="1">
    <location>
        <begin position="201"/>
        <end position="227"/>
    </location>
</feature>
<feature type="transmembrane region" description="Helical" evidence="1">
    <location>
        <begin position="239"/>
        <end position="259"/>
    </location>
</feature>
<dbReference type="GO" id="GO:0043190">
    <property type="term" value="C:ATP-binding cassette (ABC) transporter complex"/>
    <property type="evidence" value="ECO:0007669"/>
    <property type="project" value="InterPro"/>
</dbReference>
<comment type="caution">
    <text evidence="2">The sequence shown here is derived from an EMBL/GenBank/DDBJ whole genome shotgun (WGS) entry which is preliminary data.</text>
</comment>
<dbReference type="EMBL" id="RDQO01000001">
    <property type="protein sequence ID" value="RMX08774.1"/>
    <property type="molecule type" value="Genomic_DNA"/>
</dbReference>
<feature type="transmembrane region" description="Helical" evidence="1">
    <location>
        <begin position="100"/>
        <end position="123"/>
    </location>
</feature>
<sequence>MRIASPSQDFARHLHEWWLLWWNNLYLGCAMLVLLAYPSSHRPAVWRLVMRRVYERLHWPLLLFVAIGGLTSTVITQIVAQTLFSYGLLHTTAALLIRTILVELVPIAAALVVAIKLTIPLGAELATLRHKRHFEQLAAAGADALRVEFLPRLLMGIYAAVMFAVCGSAIVLLTIYLGIYGYTTAGLPVFTHAFGRTMTPLYGAIFAAKAIAFGFVVALIPLTTAFYDARYGLRSDSELATLARLLAILALVEVVSLVANYY</sequence>
<dbReference type="RefSeq" id="WP_122226947.1">
    <property type="nucleotide sequence ID" value="NZ_RDQO01000001.1"/>
</dbReference>
<accession>A0A3M6R0J1</accession>
<protein>
    <submittedName>
        <fullName evidence="2">ABC transporter permease</fullName>
    </submittedName>
</protein>
<name>A0A3M6R0J1_9BURK</name>
<evidence type="ECO:0000256" key="1">
    <source>
        <dbReference type="SAM" id="Phobius"/>
    </source>
</evidence>
<keyword evidence="3" id="KW-1185">Reference proteome</keyword>
<evidence type="ECO:0000313" key="3">
    <source>
        <dbReference type="Proteomes" id="UP000278006"/>
    </source>
</evidence>
<feature type="transmembrane region" description="Helical" evidence="1">
    <location>
        <begin position="20"/>
        <end position="38"/>
    </location>
</feature>
<dbReference type="AlphaFoldDB" id="A0A3M6R0J1"/>
<keyword evidence="1" id="KW-0472">Membrane</keyword>
<dbReference type="Pfam" id="PF02405">
    <property type="entry name" value="MlaE"/>
    <property type="match status" value="1"/>
</dbReference>
<dbReference type="InterPro" id="IPR030802">
    <property type="entry name" value="Permease_MalE"/>
</dbReference>
<feature type="transmembrane region" description="Helical" evidence="1">
    <location>
        <begin position="59"/>
        <end position="80"/>
    </location>
</feature>
<proteinExistence type="predicted"/>
<organism evidence="2 3">
    <name type="scientific">Corticibacter populi</name>
    <dbReference type="NCBI Taxonomy" id="1550736"/>
    <lineage>
        <taxon>Bacteria</taxon>
        <taxon>Pseudomonadati</taxon>
        <taxon>Pseudomonadota</taxon>
        <taxon>Betaproteobacteria</taxon>
        <taxon>Burkholderiales</taxon>
        <taxon>Comamonadaceae</taxon>
        <taxon>Corticibacter</taxon>
    </lineage>
</organism>